<dbReference type="Pfam" id="PF13242">
    <property type="entry name" value="Hydrolase_like"/>
    <property type="match status" value="1"/>
</dbReference>
<dbReference type="SFLD" id="SFLDG01129">
    <property type="entry name" value="C1.5:_HAD__Beta-PGM__Phosphata"/>
    <property type="match status" value="1"/>
</dbReference>
<dbReference type="SFLD" id="SFLDS00003">
    <property type="entry name" value="Haloacid_Dehalogenase"/>
    <property type="match status" value="1"/>
</dbReference>
<organism evidence="1 2">
    <name type="scientific">Candidatus Terraquivivens tikiterensis</name>
    <dbReference type="NCBI Taxonomy" id="1980982"/>
    <lineage>
        <taxon>Archaea</taxon>
        <taxon>Nitrososphaerota</taxon>
        <taxon>Candidatus Wolframiiraptoraceae</taxon>
        <taxon>Candidatus Terraquivivens</taxon>
    </lineage>
</organism>
<evidence type="ECO:0000313" key="1">
    <source>
        <dbReference type="EMBL" id="PUA31139.1"/>
    </source>
</evidence>
<reference evidence="1 2" key="1">
    <citation type="submission" date="2017-04" db="EMBL/GenBank/DDBJ databases">
        <title>Draft Aigarchaeota genome from a New Zealand hot spring.</title>
        <authorList>
            <person name="Reysenbach A.-L."/>
            <person name="Donaho J.A."/>
            <person name="Gerhart J."/>
            <person name="Kelley J.F."/>
            <person name="Kouba K."/>
            <person name="Podar M."/>
            <person name="Stott M."/>
        </authorList>
    </citation>
    <scope>NUCLEOTIDE SEQUENCE [LARGE SCALE GENOMIC DNA]</scope>
    <source>
        <strain evidence="1">NZ13_MG1</strain>
    </source>
</reference>
<dbReference type="GO" id="GO:0005737">
    <property type="term" value="C:cytoplasm"/>
    <property type="evidence" value="ECO:0007669"/>
    <property type="project" value="TreeGrafter"/>
</dbReference>
<proteinExistence type="predicted"/>
<gene>
    <name evidence="1" type="ORF">B9J98_07545</name>
</gene>
<evidence type="ECO:0008006" key="3">
    <source>
        <dbReference type="Google" id="ProtNLM"/>
    </source>
</evidence>
<name>A0A2R7Y115_9ARCH</name>
<dbReference type="Pfam" id="PF13344">
    <property type="entry name" value="Hydrolase_6"/>
    <property type="match status" value="1"/>
</dbReference>
<dbReference type="PANTHER" id="PTHR19288">
    <property type="entry name" value="4-NITROPHENYLPHOSPHATASE-RELATED"/>
    <property type="match status" value="1"/>
</dbReference>
<dbReference type="NCBIfam" id="TIGR01460">
    <property type="entry name" value="HAD-SF-IIA"/>
    <property type="match status" value="1"/>
</dbReference>
<dbReference type="SUPFAM" id="SSF56784">
    <property type="entry name" value="HAD-like"/>
    <property type="match status" value="1"/>
</dbReference>
<dbReference type="PANTHER" id="PTHR19288:SF46">
    <property type="entry name" value="HALOACID DEHALOGENASE-LIKE HYDROLASE DOMAIN-CONTAINING PROTEIN 2"/>
    <property type="match status" value="1"/>
</dbReference>
<dbReference type="Proteomes" id="UP000244066">
    <property type="component" value="Unassembled WGS sequence"/>
</dbReference>
<comment type="caution">
    <text evidence="1">The sequence shown here is derived from an EMBL/GenBank/DDBJ whole genome shotgun (WGS) entry which is preliminary data.</text>
</comment>
<dbReference type="AlphaFoldDB" id="A0A2R7Y115"/>
<evidence type="ECO:0000313" key="2">
    <source>
        <dbReference type="Proteomes" id="UP000244066"/>
    </source>
</evidence>
<dbReference type="InterPro" id="IPR036412">
    <property type="entry name" value="HAD-like_sf"/>
</dbReference>
<dbReference type="PIRSF" id="PIRSF000915">
    <property type="entry name" value="PGP-type_phosphatase"/>
    <property type="match status" value="1"/>
</dbReference>
<sequence length="285" mass="30839">MLCWTFAGCLGMLILGHTSHCHDAELVEVGKLKAVILDLDGCVYVGERPVDGAATAIAELRRMGYRILFLTNNSTLSRAGYVDKLNRMGIKAEEKEMLTSGMATSKYIYDVYGPSRILAVTEEGFVEEARLMGHTVVPLERFHEASIVVVGLDRGFNYQKLRAAARAIISGAKFIATNEDRTLPTETGPDPGAGSIVAAVKAVTGVEPIVIGKPSKIIVNMALEILNVRSDEAVLVGDKLETDIRAAASAGMPSVLISRTEPLGYPRPDFVLSSIRLLPRLLSRR</sequence>
<protein>
    <recommendedName>
        <fullName evidence="3">HAD-IIA family hydrolase</fullName>
    </recommendedName>
</protein>
<dbReference type="Gene3D" id="3.40.50.1000">
    <property type="entry name" value="HAD superfamily/HAD-like"/>
    <property type="match status" value="2"/>
</dbReference>
<dbReference type="EMBL" id="NDWU01000025">
    <property type="protein sequence ID" value="PUA31139.1"/>
    <property type="molecule type" value="Genomic_DNA"/>
</dbReference>
<dbReference type="GO" id="GO:0016791">
    <property type="term" value="F:phosphatase activity"/>
    <property type="evidence" value="ECO:0007669"/>
    <property type="project" value="TreeGrafter"/>
</dbReference>
<dbReference type="InterPro" id="IPR006357">
    <property type="entry name" value="HAD-SF_hydro_IIA"/>
</dbReference>
<dbReference type="InterPro" id="IPR023214">
    <property type="entry name" value="HAD_sf"/>
</dbReference>
<accession>A0A2R7Y115</accession>